<evidence type="ECO:0000313" key="9">
    <source>
        <dbReference type="Proteomes" id="UP000694844"/>
    </source>
</evidence>
<gene>
    <name evidence="10" type="primary">LOC111122975</name>
</gene>
<dbReference type="InterPro" id="IPR003598">
    <property type="entry name" value="Ig_sub2"/>
</dbReference>
<dbReference type="InterPro" id="IPR003599">
    <property type="entry name" value="Ig_sub"/>
</dbReference>
<keyword evidence="2 6" id="KW-0472">Membrane</keyword>
<dbReference type="OrthoDB" id="6108751at2759"/>
<feature type="domain" description="Ig-like" evidence="7">
    <location>
        <begin position="22"/>
        <end position="112"/>
    </location>
</feature>
<dbReference type="Pfam" id="PF08205">
    <property type="entry name" value="C2-set_2"/>
    <property type="match status" value="1"/>
</dbReference>
<dbReference type="InterPro" id="IPR007110">
    <property type="entry name" value="Ig-like_dom"/>
</dbReference>
<dbReference type="PROSITE" id="PS50835">
    <property type="entry name" value="IG_LIKE"/>
    <property type="match status" value="2"/>
</dbReference>
<evidence type="ECO:0000256" key="4">
    <source>
        <dbReference type="ARBA" id="ARBA00023180"/>
    </source>
</evidence>
<dbReference type="CDD" id="cd00063">
    <property type="entry name" value="FN3"/>
    <property type="match status" value="1"/>
</dbReference>
<dbReference type="SMART" id="SM00409">
    <property type="entry name" value="IG"/>
    <property type="match status" value="3"/>
</dbReference>
<dbReference type="InterPro" id="IPR013162">
    <property type="entry name" value="CD80_C2-set"/>
</dbReference>
<evidence type="ECO:0000259" key="7">
    <source>
        <dbReference type="PROSITE" id="PS50835"/>
    </source>
</evidence>
<dbReference type="SMART" id="SM00408">
    <property type="entry name" value="IGc2"/>
    <property type="match status" value="2"/>
</dbReference>
<dbReference type="InterPro" id="IPR003961">
    <property type="entry name" value="FN3_dom"/>
</dbReference>
<dbReference type="Pfam" id="PF13895">
    <property type="entry name" value="Ig_2"/>
    <property type="match status" value="1"/>
</dbReference>
<sequence length="613" mass="68165">MSVGCQTVYENSDSVVISVKVPVTKVTLTPTPITVVDGQQMNLTCTTSYSNPAANITWIKSSEDITDLSTHTTDNSGGLVRTVSSLLITVVKEDNGKQVFCRASNTQDKSVSSTVHILNIMYTPEVSSNLSSPYTVREGETVTLVCTVTDANPNTGIIWKWIKTNNPNNVLHNGPNYTVSNIQKGSSGSYSCTANNVVGASEVATVYVDVLYKPSIEEKAVMITNETERVVLTRQISSNPLSNVSWFDGSQLLVSETTVNTTSFIIEKARCTDTKNFTLVVSNTPEWTVTSLVELKVNCKPAADENRIALWVSNITGIEFSTTVIAYPQPQFTLVYENGTKNNQMKDNLTWNAVNNFTIHYYQAVVKQSDYGTYHLRVYNSFGSTTIYVNVFRQEKPRSPTNVEVICEMTGAKVQWTSSFNGGNSQSFTVIAVDAQERTLLSKRISDNGETKLHSTNMQNLQPSMTYVFYVSARNSRGESCSEFRICTTSDKTNDQTAVVAGGVGGTLALVILILIIVFLVHRRYSFVCTINFEKRNRDNMDKTNQEASHYTAMAEQEQSDRNTYDELTNSGNVNQYEAVLMKEQEENTRMYEKLQHTNDNKKEDHEVAKTSC</sequence>
<name>A0A8B8CY50_CRAVI</name>
<dbReference type="GO" id="GO:0098609">
    <property type="term" value="P:cell-cell adhesion"/>
    <property type="evidence" value="ECO:0007669"/>
    <property type="project" value="TreeGrafter"/>
</dbReference>
<keyword evidence="4" id="KW-0325">Glycoprotein</keyword>
<dbReference type="GO" id="GO:0005886">
    <property type="term" value="C:plasma membrane"/>
    <property type="evidence" value="ECO:0007669"/>
    <property type="project" value="TreeGrafter"/>
</dbReference>
<feature type="domain" description="Ig-like" evidence="7">
    <location>
        <begin position="124"/>
        <end position="209"/>
    </location>
</feature>
<evidence type="ECO:0000256" key="5">
    <source>
        <dbReference type="ARBA" id="ARBA00023319"/>
    </source>
</evidence>
<keyword evidence="5" id="KW-0393">Immunoglobulin domain</keyword>
<dbReference type="PROSITE" id="PS50853">
    <property type="entry name" value="FN3"/>
    <property type="match status" value="1"/>
</dbReference>
<dbReference type="RefSeq" id="XP_022320733.1">
    <property type="nucleotide sequence ID" value="XM_022465025.1"/>
</dbReference>
<dbReference type="InterPro" id="IPR013783">
    <property type="entry name" value="Ig-like_fold"/>
</dbReference>
<dbReference type="SMART" id="SM00060">
    <property type="entry name" value="FN3"/>
    <property type="match status" value="1"/>
</dbReference>
<dbReference type="InterPro" id="IPR051275">
    <property type="entry name" value="Cell_adhesion_signaling"/>
</dbReference>
<dbReference type="PANTHER" id="PTHR11640">
    <property type="entry name" value="NEPHRIN"/>
    <property type="match status" value="1"/>
</dbReference>
<protein>
    <submittedName>
        <fullName evidence="10">Hemicentin-1-like</fullName>
    </submittedName>
</protein>
<dbReference type="GeneID" id="111122975"/>
<feature type="transmembrane region" description="Helical" evidence="6">
    <location>
        <begin position="498"/>
        <end position="521"/>
    </location>
</feature>
<evidence type="ECO:0000313" key="10">
    <source>
        <dbReference type="RefSeq" id="XP_022320733.1"/>
    </source>
</evidence>
<evidence type="ECO:0000256" key="1">
    <source>
        <dbReference type="ARBA" id="ARBA00004479"/>
    </source>
</evidence>
<accession>A0A8B8CY50</accession>
<dbReference type="AlphaFoldDB" id="A0A8B8CY50"/>
<dbReference type="GO" id="GO:0050839">
    <property type="term" value="F:cell adhesion molecule binding"/>
    <property type="evidence" value="ECO:0007669"/>
    <property type="project" value="TreeGrafter"/>
</dbReference>
<dbReference type="SUPFAM" id="SSF49265">
    <property type="entry name" value="Fibronectin type III"/>
    <property type="match status" value="1"/>
</dbReference>
<dbReference type="KEGG" id="cvn:111122975"/>
<keyword evidence="3" id="KW-1015">Disulfide bond</keyword>
<reference evidence="10" key="1">
    <citation type="submission" date="2025-08" db="UniProtKB">
        <authorList>
            <consortium name="RefSeq"/>
        </authorList>
    </citation>
    <scope>IDENTIFICATION</scope>
    <source>
        <tissue evidence="10">Whole sample</tissue>
    </source>
</reference>
<dbReference type="PANTHER" id="PTHR11640:SF31">
    <property type="entry name" value="IRREGULAR CHIASM C-ROUGHEST PROTEIN-RELATED"/>
    <property type="match status" value="1"/>
</dbReference>
<evidence type="ECO:0000256" key="2">
    <source>
        <dbReference type="ARBA" id="ARBA00023136"/>
    </source>
</evidence>
<keyword evidence="6" id="KW-0812">Transmembrane</keyword>
<dbReference type="SUPFAM" id="SSF48726">
    <property type="entry name" value="Immunoglobulin"/>
    <property type="match status" value="3"/>
</dbReference>
<proteinExistence type="predicted"/>
<dbReference type="Gene3D" id="2.60.40.10">
    <property type="entry name" value="Immunoglobulins"/>
    <property type="match status" value="4"/>
</dbReference>
<evidence type="ECO:0000259" key="8">
    <source>
        <dbReference type="PROSITE" id="PS50853"/>
    </source>
</evidence>
<dbReference type="Proteomes" id="UP000694844">
    <property type="component" value="Chromosome 3"/>
</dbReference>
<evidence type="ECO:0000256" key="6">
    <source>
        <dbReference type="SAM" id="Phobius"/>
    </source>
</evidence>
<comment type="subcellular location">
    <subcellularLocation>
        <location evidence="1">Membrane</location>
        <topology evidence="1">Single-pass type I membrane protein</topology>
    </subcellularLocation>
</comment>
<organism evidence="9 10">
    <name type="scientific">Crassostrea virginica</name>
    <name type="common">Eastern oyster</name>
    <dbReference type="NCBI Taxonomy" id="6565"/>
    <lineage>
        <taxon>Eukaryota</taxon>
        <taxon>Metazoa</taxon>
        <taxon>Spiralia</taxon>
        <taxon>Lophotrochozoa</taxon>
        <taxon>Mollusca</taxon>
        <taxon>Bivalvia</taxon>
        <taxon>Autobranchia</taxon>
        <taxon>Pteriomorphia</taxon>
        <taxon>Ostreida</taxon>
        <taxon>Ostreoidea</taxon>
        <taxon>Ostreidae</taxon>
        <taxon>Crassostrea</taxon>
    </lineage>
</organism>
<dbReference type="GO" id="GO:0005911">
    <property type="term" value="C:cell-cell junction"/>
    <property type="evidence" value="ECO:0007669"/>
    <property type="project" value="TreeGrafter"/>
</dbReference>
<dbReference type="Pfam" id="PF00041">
    <property type="entry name" value="fn3"/>
    <property type="match status" value="1"/>
</dbReference>
<dbReference type="PIRSF" id="PIRSF000615">
    <property type="entry name" value="TyrPK_CSF1-R"/>
    <property type="match status" value="1"/>
</dbReference>
<dbReference type="InterPro" id="IPR036179">
    <property type="entry name" value="Ig-like_dom_sf"/>
</dbReference>
<keyword evidence="6" id="KW-1133">Transmembrane helix</keyword>
<feature type="domain" description="Fibronectin type-III" evidence="8">
    <location>
        <begin position="396"/>
        <end position="496"/>
    </location>
</feature>
<keyword evidence="9" id="KW-1185">Reference proteome</keyword>
<dbReference type="InterPro" id="IPR036116">
    <property type="entry name" value="FN3_sf"/>
</dbReference>
<evidence type="ECO:0000256" key="3">
    <source>
        <dbReference type="ARBA" id="ARBA00023157"/>
    </source>
</evidence>